<comment type="caution">
    <text evidence="4">The sequence shown here is derived from an EMBL/GenBank/DDBJ whole genome shotgun (WGS) entry which is preliminary data.</text>
</comment>
<keyword evidence="2" id="KW-0812">Transmembrane</keyword>
<name>A0ABD1KCX4_9TELE</name>
<protein>
    <recommendedName>
        <fullName evidence="3">Chemokine interleukin-8-like domain-containing protein</fullName>
    </recommendedName>
</protein>
<evidence type="ECO:0000256" key="2">
    <source>
        <dbReference type="SAM" id="Phobius"/>
    </source>
</evidence>
<sequence length="174" mass="19458">MGTVPLFMHHKSRHADHTQHKSTPGVSEHLLQLSTSIKAPTKDMQLFRPIMGSLAIFTIILSFTVFESVTSEKPINCCTKVSTMKIEEQIIGFRFQKKNLPCVTAVIFQTTRGEVCSHWQEKWVQETIRAIRQKQNLERATRTAVAATTLPSVSNSTAATQYFSTPEMATSSSS</sequence>
<proteinExistence type="predicted"/>
<dbReference type="GO" id="GO:0005615">
    <property type="term" value="C:extracellular space"/>
    <property type="evidence" value="ECO:0007669"/>
    <property type="project" value="UniProtKB-KW"/>
</dbReference>
<dbReference type="EMBL" id="JBHFQA010000006">
    <property type="protein sequence ID" value="KAL2096977.1"/>
    <property type="molecule type" value="Genomic_DNA"/>
</dbReference>
<evidence type="ECO:0000256" key="1">
    <source>
        <dbReference type="ARBA" id="ARBA00022514"/>
    </source>
</evidence>
<keyword evidence="2" id="KW-1133">Transmembrane helix</keyword>
<dbReference type="SUPFAM" id="SSF54117">
    <property type="entry name" value="Interleukin 8-like chemokines"/>
    <property type="match status" value="1"/>
</dbReference>
<dbReference type="GO" id="GO:0005125">
    <property type="term" value="F:cytokine activity"/>
    <property type="evidence" value="ECO:0007669"/>
    <property type="project" value="UniProtKB-KW"/>
</dbReference>
<reference evidence="4 5" key="1">
    <citation type="submission" date="2024-09" db="EMBL/GenBank/DDBJ databases">
        <title>A chromosome-level genome assembly of Gray's grenadier anchovy, Coilia grayii.</title>
        <authorList>
            <person name="Fu Z."/>
        </authorList>
    </citation>
    <scope>NUCLEOTIDE SEQUENCE [LARGE SCALE GENOMIC DNA]</scope>
    <source>
        <strain evidence="4">G4</strain>
        <tissue evidence="4">Muscle</tissue>
    </source>
</reference>
<evidence type="ECO:0000313" key="4">
    <source>
        <dbReference type="EMBL" id="KAL2096977.1"/>
    </source>
</evidence>
<dbReference type="Proteomes" id="UP001591681">
    <property type="component" value="Unassembled WGS sequence"/>
</dbReference>
<keyword evidence="5" id="KW-1185">Reference proteome</keyword>
<gene>
    <name evidence="4" type="ORF">ACEWY4_006184</name>
</gene>
<accession>A0ABD1KCX4</accession>
<evidence type="ECO:0000313" key="5">
    <source>
        <dbReference type="Proteomes" id="UP001591681"/>
    </source>
</evidence>
<keyword evidence="1" id="KW-0202">Cytokine</keyword>
<organism evidence="4 5">
    <name type="scientific">Coilia grayii</name>
    <name type="common">Gray's grenadier anchovy</name>
    <dbReference type="NCBI Taxonomy" id="363190"/>
    <lineage>
        <taxon>Eukaryota</taxon>
        <taxon>Metazoa</taxon>
        <taxon>Chordata</taxon>
        <taxon>Craniata</taxon>
        <taxon>Vertebrata</taxon>
        <taxon>Euteleostomi</taxon>
        <taxon>Actinopterygii</taxon>
        <taxon>Neopterygii</taxon>
        <taxon>Teleostei</taxon>
        <taxon>Clupei</taxon>
        <taxon>Clupeiformes</taxon>
        <taxon>Clupeoidei</taxon>
        <taxon>Engraulidae</taxon>
        <taxon>Coilinae</taxon>
        <taxon>Coilia</taxon>
    </lineage>
</organism>
<keyword evidence="2" id="KW-0472">Membrane</keyword>
<dbReference type="InterPro" id="IPR001811">
    <property type="entry name" value="Chemokine_IL8-like_dom"/>
</dbReference>
<dbReference type="AlphaFoldDB" id="A0ABD1KCX4"/>
<evidence type="ECO:0000259" key="3">
    <source>
        <dbReference type="Pfam" id="PF00048"/>
    </source>
</evidence>
<feature type="domain" description="Chemokine interleukin-8-like" evidence="3">
    <location>
        <begin position="76"/>
        <end position="129"/>
    </location>
</feature>
<feature type="transmembrane region" description="Helical" evidence="2">
    <location>
        <begin position="46"/>
        <end position="66"/>
    </location>
</feature>
<dbReference type="Pfam" id="PF00048">
    <property type="entry name" value="IL8"/>
    <property type="match status" value="1"/>
</dbReference>
<dbReference type="InterPro" id="IPR036048">
    <property type="entry name" value="Interleukin_8-like_sf"/>
</dbReference>
<dbReference type="Gene3D" id="2.40.50.40">
    <property type="match status" value="1"/>
</dbReference>